<dbReference type="AlphaFoldDB" id="A0A5D3C9Q1"/>
<gene>
    <name evidence="2" type="ORF">E5676_scaffold265G002080</name>
    <name evidence="1" type="ORF">E6C27_scaffold63G001090</name>
</gene>
<dbReference type="Proteomes" id="UP000321393">
    <property type="component" value="Unassembled WGS sequence"/>
</dbReference>
<dbReference type="EMBL" id="SSTD01012952">
    <property type="protein sequence ID" value="TYK08060.1"/>
    <property type="molecule type" value="Genomic_DNA"/>
</dbReference>
<dbReference type="Proteomes" id="UP000321947">
    <property type="component" value="Unassembled WGS sequence"/>
</dbReference>
<dbReference type="OrthoDB" id="2248014at2759"/>
<keyword evidence="2" id="KW-0378">Hydrolase</keyword>
<evidence type="ECO:0000313" key="4">
    <source>
        <dbReference type="Proteomes" id="UP000321947"/>
    </source>
</evidence>
<evidence type="ECO:0000313" key="1">
    <source>
        <dbReference type="EMBL" id="KAA0048198.1"/>
    </source>
</evidence>
<dbReference type="STRING" id="1194695.A0A5D3C9Q1"/>
<dbReference type="GO" id="GO:0016787">
    <property type="term" value="F:hydrolase activity"/>
    <property type="evidence" value="ECO:0007669"/>
    <property type="project" value="UniProtKB-KW"/>
</dbReference>
<name>A0A5D3C9Q1_CUCMM</name>
<protein>
    <submittedName>
        <fullName evidence="2">Ubiquitin carboxyl-terminal hydrolase 27</fullName>
    </submittedName>
</protein>
<evidence type="ECO:0000313" key="2">
    <source>
        <dbReference type="EMBL" id="TYK08060.1"/>
    </source>
</evidence>
<reference evidence="3 4" key="1">
    <citation type="submission" date="2019-08" db="EMBL/GenBank/DDBJ databases">
        <title>Draft genome sequences of two oriental melons (Cucumis melo L. var makuwa).</title>
        <authorList>
            <person name="Kwon S.-Y."/>
        </authorList>
    </citation>
    <scope>NUCLEOTIDE SEQUENCE [LARGE SCALE GENOMIC DNA]</scope>
    <source>
        <strain evidence="4">cv. Chang Bougi</strain>
        <strain evidence="3">cv. SW 3</strain>
        <tissue evidence="2">Leaf</tissue>
    </source>
</reference>
<sequence>MLAMAYFTQNFSLTSQQDAAEAFFHLLFSLKEETSYFNCPAQCSLADVMGSNGRTITSCTESLTELERWQGHIQPDSNHFWLLVVDLS</sequence>
<accession>A0A5D3C9Q1</accession>
<dbReference type="EMBL" id="SSTE01012982">
    <property type="protein sequence ID" value="KAA0048198.1"/>
    <property type="molecule type" value="Genomic_DNA"/>
</dbReference>
<organism evidence="2 4">
    <name type="scientific">Cucumis melo var. makuwa</name>
    <name type="common">Oriental melon</name>
    <dbReference type="NCBI Taxonomy" id="1194695"/>
    <lineage>
        <taxon>Eukaryota</taxon>
        <taxon>Viridiplantae</taxon>
        <taxon>Streptophyta</taxon>
        <taxon>Embryophyta</taxon>
        <taxon>Tracheophyta</taxon>
        <taxon>Spermatophyta</taxon>
        <taxon>Magnoliopsida</taxon>
        <taxon>eudicotyledons</taxon>
        <taxon>Gunneridae</taxon>
        <taxon>Pentapetalae</taxon>
        <taxon>rosids</taxon>
        <taxon>fabids</taxon>
        <taxon>Cucurbitales</taxon>
        <taxon>Cucurbitaceae</taxon>
        <taxon>Benincaseae</taxon>
        <taxon>Cucumis</taxon>
    </lineage>
</organism>
<comment type="caution">
    <text evidence="2">The sequence shown here is derived from an EMBL/GenBank/DDBJ whole genome shotgun (WGS) entry which is preliminary data.</text>
</comment>
<evidence type="ECO:0000313" key="3">
    <source>
        <dbReference type="Proteomes" id="UP000321393"/>
    </source>
</evidence>
<proteinExistence type="predicted"/>